<proteinExistence type="predicted"/>
<dbReference type="Proteomes" id="UP001164250">
    <property type="component" value="Chromosome 1"/>
</dbReference>
<protein>
    <submittedName>
        <fullName evidence="1">Uncharacterized protein</fullName>
    </submittedName>
</protein>
<accession>A0ACC1CBK5</accession>
<dbReference type="EMBL" id="CM047897">
    <property type="protein sequence ID" value="KAJ0113038.1"/>
    <property type="molecule type" value="Genomic_DNA"/>
</dbReference>
<name>A0ACC1CBK5_9ROSI</name>
<evidence type="ECO:0000313" key="2">
    <source>
        <dbReference type="Proteomes" id="UP001164250"/>
    </source>
</evidence>
<sequence length="30" mass="3401">MLFFLTFCCNISSCYILLFVSIFGLIVVGH</sequence>
<organism evidence="1 2">
    <name type="scientific">Pistacia atlantica</name>
    <dbReference type="NCBI Taxonomy" id="434234"/>
    <lineage>
        <taxon>Eukaryota</taxon>
        <taxon>Viridiplantae</taxon>
        <taxon>Streptophyta</taxon>
        <taxon>Embryophyta</taxon>
        <taxon>Tracheophyta</taxon>
        <taxon>Spermatophyta</taxon>
        <taxon>Magnoliopsida</taxon>
        <taxon>eudicotyledons</taxon>
        <taxon>Gunneridae</taxon>
        <taxon>Pentapetalae</taxon>
        <taxon>rosids</taxon>
        <taxon>malvids</taxon>
        <taxon>Sapindales</taxon>
        <taxon>Anacardiaceae</taxon>
        <taxon>Pistacia</taxon>
    </lineage>
</organism>
<reference evidence="2" key="1">
    <citation type="journal article" date="2023" name="G3 (Bethesda)">
        <title>Genome assembly and association tests identify interacting loci associated with vigor, precocity, and sex in interspecific pistachio rootstocks.</title>
        <authorList>
            <person name="Palmer W."/>
            <person name="Jacygrad E."/>
            <person name="Sagayaradj S."/>
            <person name="Cavanaugh K."/>
            <person name="Han R."/>
            <person name="Bertier L."/>
            <person name="Beede B."/>
            <person name="Kafkas S."/>
            <person name="Golino D."/>
            <person name="Preece J."/>
            <person name="Michelmore R."/>
        </authorList>
    </citation>
    <scope>NUCLEOTIDE SEQUENCE [LARGE SCALE GENOMIC DNA]</scope>
</reference>
<keyword evidence="2" id="KW-1185">Reference proteome</keyword>
<evidence type="ECO:0000313" key="1">
    <source>
        <dbReference type="EMBL" id="KAJ0113038.1"/>
    </source>
</evidence>
<gene>
    <name evidence="1" type="ORF">Patl1_01090</name>
</gene>
<comment type="caution">
    <text evidence="1">The sequence shown here is derived from an EMBL/GenBank/DDBJ whole genome shotgun (WGS) entry which is preliminary data.</text>
</comment>